<organism evidence="1 2">
    <name type="scientific">Pseudorhizobium halotolerans</name>
    <dbReference type="NCBI Taxonomy" id="1233081"/>
    <lineage>
        <taxon>Bacteria</taxon>
        <taxon>Pseudomonadati</taxon>
        <taxon>Pseudomonadota</taxon>
        <taxon>Alphaproteobacteria</taxon>
        <taxon>Hyphomicrobiales</taxon>
        <taxon>Rhizobiaceae</taxon>
        <taxon>Rhizobium/Agrobacterium group</taxon>
        <taxon>Pseudorhizobium</taxon>
    </lineage>
</organism>
<comment type="caution">
    <text evidence="1">The sequence shown here is derived from an EMBL/GenBank/DDBJ whole genome shotgun (WGS) entry which is preliminary data.</text>
</comment>
<reference evidence="1 2" key="1">
    <citation type="submission" date="2020-11" db="EMBL/GenBank/DDBJ databases">
        <authorList>
            <person name="Lassalle F."/>
        </authorList>
    </citation>
    <scope>NUCLEOTIDE SEQUENCE [LARGE SCALE GENOMIC DNA]</scope>
    <source>
        <strain evidence="1 2">AB21</strain>
    </source>
</reference>
<dbReference type="EMBL" id="CABFWE030000013">
    <property type="protein sequence ID" value="CAD7053724.1"/>
    <property type="molecule type" value="Genomic_DNA"/>
</dbReference>
<protein>
    <submittedName>
        <fullName evidence="1">Uncharacterized protein</fullName>
    </submittedName>
</protein>
<gene>
    <name evidence="1" type="ORF">RHAB21_04541</name>
</gene>
<proteinExistence type="predicted"/>
<accession>A0ABM8PXD8</accession>
<dbReference type="Proteomes" id="UP000601041">
    <property type="component" value="Unassembled WGS sequence"/>
</dbReference>
<evidence type="ECO:0000313" key="1">
    <source>
        <dbReference type="EMBL" id="CAD7053724.1"/>
    </source>
</evidence>
<sequence>MKWGDSRRDFDTILAVWPTYDPLNGFWEMLELAVSQVGAPKWRDRRIPASDGHVKMDRHLDAYAAFAASANLNARYASELQLSPIGEDLRRSLQLKMSKALQAKDRLRTEEALMLAEAKRRKAAVPAPAASELQLTKRAEPFREALAVALSEYPYVTGIRVGELRERIAMGKFYEGVWDVLANGNLHKRGATLIERSKIASGFDLNPTEHWGEVKAKIRQALLPRANQLLQLASVRRLLDEALARGERVLVCNGVVFWYEQHGQVGWQVKTTNSDQSDDGTTLWTEGTIVSANHGRLVILPFIKENGEHVKGHTRNAPNDGPAKPRHPSQYVEIPFKVLSGDLMIGLFGELPYE</sequence>
<dbReference type="RefSeq" id="WP_142589652.1">
    <property type="nucleotide sequence ID" value="NZ_CABFWE030000013.1"/>
</dbReference>
<keyword evidence="2" id="KW-1185">Reference proteome</keyword>
<name>A0ABM8PXD8_9HYPH</name>
<evidence type="ECO:0000313" key="2">
    <source>
        <dbReference type="Proteomes" id="UP000601041"/>
    </source>
</evidence>